<dbReference type="EMBL" id="VOFY01000005">
    <property type="protein sequence ID" value="KAA8592790.1"/>
    <property type="molecule type" value="Genomic_DNA"/>
</dbReference>
<protein>
    <submittedName>
        <fullName evidence="2">Uncharacterized protein</fullName>
    </submittedName>
</protein>
<feature type="compositionally biased region" description="Basic and acidic residues" evidence="1">
    <location>
        <begin position="28"/>
        <end position="43"/>
    </location>
</feature>
<accession>A0A5J5DHU3</accession>
<keyword evidence="3" id="KW-1185">Reference proteome</keyword>
<dbReference type="Proteomes" id="UP000327493">
    <property type="component" value="Chromosome 5"/>
</dbReference>
<gene>
    <name evidence="2" type="ORF">FQN60_018245</name>
</gene>
<name>A0A5J5DHU3_9PERO</name>
<evidence type="ECO:0000313" key="3">
    <source>
        <dbReference type="Proteomes" id="UP000327493"/>
    </source>
</evidence>
<sequence length="54" mass="5969">MPTDTVIPLSEEKASQMSSLRCYPSQQRGEESTKDALLHETRKTKSVVEGSSVD</sequence>
<dbReference type="AlphaFoldDB" id="A0A5J5DHU3"/>
<reference evidence="2 3" key="1">
    <citation type="submission" date="2019-08" db="EMBL/GenBank/DDBJ databases">
        <title>A chromosome-level genome assembly, high-density linkage maps, and genome scans reveal the genomic architecture of hybrid incompatibilities underlying speciation via character displacement in darters (Percidae: Etheostominae).</title>
        <authorList>
            <person name="Moran R.L."/>
            <person name="Catchen J.M."/>
            <person name="Fuller R.C."/>
        </authorList>
    </citation>
    <scope>NUCLEOTIDE SEQUENCE [LARGE SCALE GENOMIC DNA]</scope>
    <source>
        <strain evidence="2">EspeVRDwgs_2016</strain>
        <tissue evidence="2">Muscle</tissue>
    </source>
</reference>
<proteinExistence type="predicted"/>
<comment type="caution">
    <text evidence="2">The sequence shown here is derived from an EMBL/GenBank/DDBJ whole genome shotgun (WGS) entry which is preliminary data.</text>
</comment>
<evidence type="ECO:0000256" key="1">
    <source>
        <dbReference type="SAM" id="MobiDB-lite"/>
    </source>
</evidence>
<feature type="compositionally biased region" description="Polar residues" evidence="1">
    <location>
        <begin position="15"/>
        <end position="27"/>
    </location>
</feature>
<evidence type="ECO:0000313" key="2">
    <source>
        <dbReference type="EMBL" id="KAA8592790.1"/>
    </source>
</evidence>
<organism evidence="2 3">
    <name type="scientific">Etheostoma spectabile</name>
    <name type="common">orangethroat darter</name>
    <dbReference type="NCBI Taxonomy" id="54343"/>
    <lineage>
        <taxon>Eukaryota</taxon>
        <taxon>Metazoa</taxon>
        <taxon>Chordata</taxon>
        <taxon>Craniata</taxon>
        <taxon>Vertebrata</taxon>
        <taxon>Euteleostomi</taxon>
        <taxon>Actinopterygii</taxon>
        <taxon>Neopterygii</taxon>
        <taxon>Teleostei</taxon>
        <taxon>Neoteleostei</taxon>
        <taxon>Acanthomorphata</taxon>
        <taxon>Eupercaria</taxon>
        <taxon>Perciformes</taxon>
        <taxon>Percoidei</taxon>
        <taxon>Percidae</taxon>
        <taxon>Etheostomatinae</taxon>
        <taxon>Etheostoma</taxon>
    </lineage>
</organism>
<feature type="region of interest" description="Disordered" evidence="1">
    <location>
        <begin position="1"/>
        <end position="54"/>
    </location>
</feature>